<dbReference type="SMART" id="SM00389">
    <property type="entry name" value="HOX"/>
    <property type="match status" value="1"/>
</dbReference>
<feature type="domain" description="Homeobox" evidence="6">
    <location>
        <begin position="71"/>
        <end position="110"/>
    </location>
</feature>
<keyword evidence="2 4" id="KW-0371">Homeobox</keyword>
<dbReference type="AlphaFoldDB" id="A0A7D8V1S6"/>
<proteinExistence type="predicted"/>
<accession>A0A7D8V1S6</accession>
<dbReference type="InterPro" id="IPR001356">
    <property type="entry name" value="HD"/>
</dbReference>
<dbReference type="PROSITE" id="PS00027">
    <property type="entry name" value="HOMEOBOX_1"/>
    <property type="match status" value="1"/>
</dbReference>
<dbReference type="PROSITE" id="PS50071">
    <property type="entry name" value="HOMEOBOX_2"/>
    <property type="match status" value="1"/>
</dbReference>
<dbReference type="CDD" id="cd00086">
    <property type="entry name" value="homeodomain"/>
    <property type="match status" value="1"/>
</dbReference>
<reference evidence="7 8" key="1">
    <citation type="journal article" date="2019" name="PLoS Genet.">
        <title>Convergent evolution of linked mating-type loci in basidiomycete fungi.</title>
        <authorList>
            <person name="Sun S."/>
            <person name="Coelho M.A."/>
            <person name="Heitman J."/>
            <person name="Nowrousian M."/>
        </authorList>
    </citation>
    <scope>NUCLEOTIDE SEQUENCE [LARGE SCALE GENOMIC DNA]</scope>
    <source>
        <strain evidence="7 8">CBS 4282</strain>
    </source>
</reference>
<dbReference type="OrthoDB" id="2597009at2759"/>
<keyword evidence="1 4" id="KW-0238">DNA-binding</keyword>
<keyword evidence="3 4" id="KW-0539">Nucleus</keyword>
<evidence type="ECO:0000256" key="1">
    <source>
        <dbReference type="ARBA" id="ARBA00023125"/>
    </source>
</evidence>
<dbReference type="SUPFAM" id="SSF46689">
    <property type="entry name" value="Homeodomain-like"/>
    <property type="match status" value="1"/>
</dbReference>
<evidence type="ECO:0000259" key="6">
    <source>
        <dbReference type="PROSITE" id="PS50071"/>
    </source>
</evidence>
<dbReference type="Pfam" id="PF00046">
    <property type="entry name" value="Homeodomain"/>
    <property type="match status" value="1"/>
</dbReference>
<evidence type="ECO:0000256" key="4">
    <source>
        <dbReference type="PROSITE-ProRule" id="PRU00108"/>
    </source>
</evidence>
<protein>
    <recommendedName>
        <fullName evidence="6">Homeobox domain-containing protein</fullName>
    </recommendedName>
</protein>
<dbReference type="InterPro" id="IPR017970">
    <property type="entry name" value="Homeobox_CS"/>
</dbReference>
<evidence type="ECO:0000256" key="5">
    <source>
        <dbReference type="RuleBase" id="RU000682"/>
    </source>
</evidence>
<dbReference type="Gene3D" id="1.10.10.60">
    <property type="entry name" value="Homeodomain-like"/>
    <property type="match status" value="1"/>
</dbReference>
<name>A0A7D8V1S6_VANHU</name>
<keyword evidence="8" id="KW-1185">Reference proteome</keyword>
<dbReference type="Proteomes" id="UP000473826">
    <property type="component" value="Unassembled WGS sequence"/>
</dbReference>
<evidence type="ECO:0000313" key="7">
    <source>
        <dbReference type="EMBL" id="TXT13445.1"/>
    </source>
</evidence>
<organism evidence="7 8">
    <name type="scientific">Vanrija humicola</name>
    <name type="common">Yeast</name>
    <name type="synonym">Cryptococcus humicola</name>
    <dbReference type="NCBI Taxonomy" id="5417"/>
    <lineage>
        <taxon>Eukaryota</taxon>
        <taxon>Fungi</taxon>
        <taxon>Dikarya</taxon>
        <taxon>Basidiomycota</taxon>
        <taxon>Agaricomycotina</taxon>
        <taxon>Tremellomycetes</taxon>
        <taxon>Trichosporonales</taxon>
        <taxon>Trichosporonaceae</taxon>
        <taxon>Vanrija</taxon>
    </lineage>
</organism>
<dbReference type="GO" id="GO:0005634">
    <property type="term" value="C:nucleus"/>
    <property type="evidence" value="ECO:0007669"/>
    <property type="project" value="UniProtKB-SubCell"/>
</dbReference>
<evidence type="ECO:0000313" key="8">
    <source>
        <dbReference type="Proteomes" id="UP000473826"/>
    </source>
</evidence>
<sequence>MSCGTAAFNYSSQTGGMRCHLDRCASSLFASTSFYTTKSFESLRIASKCTWWRNSRPAARPREDQTSIAAYTRAPTLTHSECKMVARASGLTHQQVRTWFQNKRSRDKKQSRIRSMRSTYRRTIDDSDRGLSPPAAGAAHLDQLVHAPPLGRELELASSGCQTLSSPSIKG</sequence>
<comment type="caution">
    <text evidence="7">The sequence shown here is derived from an EMBL/GenBank/DDBJ whole genome shotgun (WGS) entry which is preliminary data.</text>
</comment>
<dbReference type="InterPro" id="IPR009057">
    <property type="entry name" value="Homeodomain-like_sf"/>
</dbReference>
<dbReference type="GO" id="GO:0003677">
    <property type="term" value="F:DNA binding"/>
    <property type="evidence" value="ECO:0007669"/>
    <property type="project" value="UniProtKB-UniRule"/>
</dbReference>
<dbReference type="GO" id="GO:0000981">
    <property type="term" value="F:DNA-binding transcription factor activity, RNA polymerase II-specific"/>
    <property type="evidence" value="ECO:0007669"/>
    <property type="project" value="InterPro"/>
</dbReference>
<comment type="subcellular location">
    <subcellularLocation>
        <location evidence="4 5">Nucleus</location>
    </subcellularLocation>
</comment>
<feature type="DNA-binding region" description="Homeobox" evidence="4">
    <location>
        <begin position="73"/>
        <end position="111"/>
    </location>
</feature>
<dbReference type="EMBL" id="QKWK01000002">
    <property type="protein sequence ID" value="TXT13445.1"/>
    <property type="molecule type" value="Genomic_DNA"/>
</dbReference>
<gene>
    <name evidence="7" type="ORF">VHUM_00812</name>
</gene>
<evidence type="ECO:0000256" key="3">
    <source>
        <dbReference type="ARBA" id="ARBA00023242"/>
    </source>
</evidence>
<evidence type="ECO:0000256" key="2">
    <source>
        <dbReference type="ARBA" id="ARBA00023155"/>
    </source>
</evidence>